<comment type="function">
    <text evidence="7">Binds the 23S rRNA.</text>
</comment>
<dbReference type="RefSeq" id="WP_338736870.1">
    <property type="nucleotide sequence ID" value="NZ_CP146612.1"/>
</dbReference>
<evidence type="ECO:0000256" key="1">
    <source>
        <dbReference type="ARBA" id="ARBA00009296"/>
    </source>
</evidence>
<dbReference type="SUPFAM" id="SSF143800">
    <property type="entry name" value="L28p-like"/>
    <property type="match status" value="1"/>
</dbReference>
<reference evidence="8 9" key="1">
    <citation type="submission" date="2024-03" db="EMBL/GenBank/DDBJ databases">
        <title>A Dehalogenimonas Isolated from Estuarine Sediments Dihaloeliminates Chlorinated Alkanes.</title>
        <authorList>
            <person name="Yang Y."/>
            <person name="Wang H."/>
        </authorList>
    </citation>
    <scope>NUCLEOTIDE SEQUENCE [LARGE SCALE GENOMIC DNA]</scope>
    <source>
        <strain evidence="8 9">W</strain>
    </source>
</reference>
<dbReference type="Gene3D" id="4.10.830.30">
    <property type="entry name" value="Ribosomal protein L31"/>
    <property type="match status" value="1"/>
</dbReference>
<protein>
    <recommendedName>
        <fullName evidence="6 7">Large ribosomal subunit protein bL31</fullName>
    </recommendedName>
</protein>
<comment type="similarity">
    <text evidence="1 7">Belongs to the bacterial ribosomal protein bL31 family. Type A subfamily.</text>
</comment>
<feature type="binding site" evidence="7">
    <location>
        <position position="40"/>
    </location>
    <ligand>
        <name>Zn(2+)</name>
        <dbReference type="ChEBI" id="CHEBI:29105"/>
    </ligand>
</feature>
<proteinExistence type="inferred from homology"/>
<dbReference type="InterPro" id="IPR027491">
    <property type="entry name" value="Ribosomal_bL31_A"/>
</dbReference>
<keyword evidence="2 7" id="KW-0699">rRNA-binding</keyword>
<dbReference type="NCBIfam" id="TIGR00105">
    <property type="entry name" value="L31"/>
    <property type="match status" value="1"/>
</dbReference>
<feature type="binding site" evidence="7">
    <location>
        <position position="17"/>
    </location>
    <ligand>
        <name>Zn(2+)</name>
        <dbReference type="ChEBI" id="CHEBI:29105"/>
    </ligand>
</feature>
<evidence type="ECO:0000256" key="2">
    <source>
        <dbReference type="ARBA" id="ARBA00022730"/>
    </source>
</evidence>
<dbReference type="NCBIfam" id="NF001809">
    <property type="entry name" value="PRK00528.1"/>
    <property type="match status" value="1"/>
</dbReference>
<dbReference type="InterPro" id="IPR042105">
    <property type="entry name" value="Ribosomal_bL31_sf"/>
</dbReference>
<dbReference type="GO" id="GO:0005840">
    <property type="term" value="C:ribosome"/>
    <property type="evidence" value="ECO:0007669"/>
    <property type="project" value="UniProtKB-KW"/>
</dbReference>
<keyword evidence="9" id="KW-1185">Reference proteome</keyword>
<gene>
    <name evidence="7 8" type="primary">rpmE</name>
    <name evidence="8" type="ORF">V8247_05660</name>
</gene>
<evidence type="ECO:0000256" key="4">
    <source>
        <dbReference type="ARBA" id="ARBA00022980"/>
    </source>
</evidence>
<feature type="binding site" evidence="7">
    <location>
        <position position="37"/>
    </location>
    <ligand>
        <name>Zn(2+)</name>
        <dbReference type="ChEBI" id="CHEBI:29105"/>
    </ligand>
</feature>
<dbReference type="NCBIfam" id="NF000612">
    <property type="entry name" value="PRK00019.1"/>
    <property type="match status" value="1"/>
</dbReference>
<evidence type="ECO:0000256" key="6">
    <source>
        <dbReference type="ARBA" id="ARBA00035687"/>
    </source>
</evidence>
<comment type="subunit">
    <text evidence="7">Part of the 50S ribosomal subunit.</text>
</comment>
<dbReference type="PANTHER" id="PTHR33280">
    <property type="entry name" value="50S RIBOSOMAL PROTEIN L31, CHLOROPLASTIC"/>
    <property type="match status" value="1"/>
</dbReference>
<dbReference type="Pfam" id="PF01197">
    <property type="entry name" value="Ribosomal_L31"/>
    <property type="match status" value="1"/>
</dbReference>
<dbReference type="PRINTS" id="PR01249">
    <property type="entry name" value="RIBOSOMALL31"/>
</dbReference>
<keyword evidence="5 7" id="KW-0687">Ribonucleoprotein</keyword>
<keyword evidence="4 7" id="KW-0689">Ribosomal protein</keyword>
<dbReference type="PANTHER" id="PTHR33280:SF1">
    <property type="entry name" value="LARGE RIBOSOMAL SUBUNIT PROTEIN BL31C"/>
    <property type="match status" value="1"/>
</dbReference>
<organism evidence="8 9">
    <name type="scientific">Candidatus Dehalogenimonas loeffleri</name>
    <dbReference type="NCBI Taxonomy" id="3127115"/>
    <lineage>
        <taxon>Bacteria</taxon>
        <taxon>Bacillati</taxon>
        <taxon>Chloroflexota</taxon>
        <taxon>Dehalococcoidia</taxon>
        <taxon>Dehalococcoidales</taxon>
        <taxon>Dehalococcoidaceae</taxon>
        <taxon>Dehalogenimonas</taxon>
    </lineage>
</organism>
<feature type="binding site" evidence="7">
    <location>
        <position position="19"/>
    </location>
    <ligand>
        <name>Zn(2+)</name>
        <dbReference type="ChEBI" id="CHEBI:29105"/>
    </ligand>
</feature>
<evidence type="ECO:0000256" key="7">
    <source>
        <dbReference type="HAMAP-Rule" id="MF_00501"/>
    </source>
</evidence>
<name>A0ABZ2J7J9_9CHLR</name>
<evidence type="ECO:0000313" key="9">
    <source>
        <dbReference type="Proteomes" id="UP001375370"/>
    </source>
</evidence>
<evidence type="ECO:0000256" key="5">
    <source>
        <dbReference type="ARBA" id="ARBA00023274"/>
    </source>
</evidence>
<keyword evidence="3 7" id="KW-0694">RNA-binding</keyword>
<dbReference type="HAMAP" id="MF_00501">
    <property type="entry name" value="Ribosomal_bL31_1"/>
    <property type="match status" value="1"/>
</dbReference>
<comment type="cofactor">
    <cofactor evidence="7">
        <name>Zn(2+)</name>
        <dbReference type="ChEBI" id="CHEBI:29105"/>
    </cofactor>
    <text evidence="7">Binds 1 zinc ion per subunit.</text>
</comment>
<sequence length="69" mass="7984">MKEKLHPKYFPEAKVTCSCGNAFTLGSTKPEIKVELCNKCHPFYTGERRMVDTAGRVDRFKQRYGLKDK</sequence>
<dbReference type="EMBL" id="CP146612">
    <property type="protein sequence ID" value="WWX24753.1"/>
    <property type="molecule type" value="Genomic_DNA"/>
</dbReference>
<dbReference type="Proteomes" id="UP001375370">
    <property type="component" value="Chromosome"/>
</dbReference>
<dbReference type="InterPro" id="IPR034704">
    <property type="entry name" value="Ribosomal_bL28/bL31-like_sf"/>
</dbReference>
<keyword evidence="7" id="KW-0862">Zinc</keyword>
<dbReference type="InterPro" id="IPR002150">
    <property type="entry name" value="Ribosomal_bL31"/>
</dbReference>
<keyword evidence="7" id="KW-0479">Metal-binding</keyword>
<evidence type="ECO:0000313" key="8">
    <source>
        <dbReference type="EMBL" id="WWX24753.1"/>
    </source>
</evidence>
<accession>A0ABZ2J7J9</accession>
<evidence type="ECO:0000256" key="3">
    <source>
        <dbReference type="ARBA" id="ARBA00022884"/>
    </source>
</evidence>